<dbReference type="InterPro" id="IPR000917">
    <property type="entry name" value="Sulfatase_N"/>
</dbReference>
<dbReference type="EMBL" id="CP136600">
    <property type="protein sequence ID" value="WOH39584.1"/>
    <property type="molecule type" value="Genomic_DNA"/>
</dbReference>
<accession>A0ABZ0GUF1</accession>
<name>A0ABZ0GUF1_9GAMM</name>
<evidence type="ECO:0000256" key="2">
    <source>
        <dbReference type="ARBA" id="ARBA00022801"/>
    </source>
</evidence>
<dbReference type="InterPro" id="IPR052701">
    <property type="entry name" value="GAG_Ulvan_Degrading_Sulfatases"/>
</dbReference>
<evidence type="ECO:0000313" key="4">
    <source>
        <dbReference type="EMBL" id="WOH39584.1"/>
    </source>
</evidence>
<protein>
    <submittedName>
        <fullName evidence="4">Arylsulfatase</fullName>
    </submittedName>
</protein>
<gene>
    <name evidence="4" type="ORF">RI844_11605</name>
</gene>
<dbReference type="PROSITE" id="PS00523">
    <property type="entry name" value="SULFATASE_1"/>
    <property type="match status" value="1"/>
</dbReference>
<proteinExistence type="inferred from homology"/>
<dbReference type="Gene3D" id="3.40.720.10">
    <property type="entry name" value="Alkaline Phosphatase, subunit A"/>
    <property type="match status" value="1"/>
</dbReference>
<dbReference type="PANTHER" id="PTHR43751">
    <property type="entry name" value="SULFATASE"/>
    <property type="match status" value="1"/>
</dbReference>
<keyword evidence="2" id="KW-0378">Hydrolase</keyword>
<dbReference type="PANTHER" id="PTHR43751:SF6">
    <property type="entry name" value="N-ACETYLGALACTOSAMINE-6-O-SULFATASE"/>
    <property type="match status" value="1"/>
</dbReference>
<dbReference type="SUPFAM" id="SSF53649">
    <property type="entry name" value="Alkaline phosphatase-like"/>
    <property type="match status" value="1"/>
</dbReference>
<organism evidence="4 5">
    <name type="scientific">Thalassotalea fonticola</name>
    <dbReference type="NCBI Taxonomy" id="3065649"/>
    <lineage>
        <taxon>Bacteria</taxon>
        <taxon>Pseudomonadati</taxon>
        <taxon>Pseudomonadota</taxon>
        <taxon>Gammaproteobacteria</taxon>
        <taxon>Alteromonadales</taxon>
        <taxon>Colwelliaceae</taxon>
        <taxon>Thalassotalea</taxon>
    </lineage>
</organism>
<sequence length="496" mass="54457">MGCSQQAEKSAVVKDKQPNVVIFYVDDLGYGDVGSYGAEAVSTPNIDALAADGIRFTDAHSSAATCTPSRYSLLTGQFAFRNNAAILPGDAPLIIDHRKPTLPKMFKQAGYKTAVVGKWHLGLGDGYVNWNQAVKPGPLELGFDYSFLLPATGDRVPTVYLENHHVVGLDNNDPITVSYEQRIGERPVGTESPELLKQMADLQHSASIVNGISRIGWMAGGKSAEWVDEDFPFVFTNKAKQFIQTNKAAPFMLFFPFHDIHVPRVPNKMFQGKSTMGVRGDAIAQMDWITGKIIDELKAQGIYDNTLIIFSSDNGPVLDDGYDDLAVQKLGEHDPSGAFRGGKYSAYEAGTRVPMIVTYPNKISNQGDSDALISHIDFYRSLAELVGVNLENSEAIDSENVLPALLDASKPGREEMLEESFTLALRAGQWKYIAPFSGSTPDWLANKDIEHGLLTEPQLYDLSIDLSEQVNMAEHHPEIVQELQARIDAIVKKTSF</sequence>
<dbReference type="Pfam" id="PF00884">
    <property type="entry name" value="Sulfatase"/>
    <property type="match status" value="1"/>
</dbReference>
<dbReference type="RefSeq" id="WP_348398345.1">
    <property type="nucleotide sequence ID" value="NZ_CP136600.1"/>
</dbReference>
<dbReference type="CDD" id="cd16143">
    <property type="entry name" value="ARS_like"/>
    <property type="match status" value="1"/>
</dbReference>
<comment type="similarity">
    <text evidence="1">Belongs to the sulfatase family.</text>
</comment>
<evidence type="ECO:0000313" key="5">
    <source>
        <dbReference type="Proteomes" id="UP001301442"/>
    </source>
</evidence>
<feature type="domain" description="Sulfatase N-terminal" evidence="3">
    <location>
        <begin position="18"/>
        <end position="388"/>
    </location>
</feature>
<dbReference type="Proteomes" id="UP001301442">
    <property type="component" value="Chromosome"/>
</dbReference>
<dbReference type="InterPro" id="IPR017850">
    <property type="entry name" value="Alkaline_phosphatase_core_sf"/>
</dbReference>
<evidence type="ECO:0000256" key="1">
    <source>
        <dbReference type="ARBA" id="ARBA00008779"/>
    </source>
</evidence>
<reference evidence="4 5" key="1">
    <citation type="submission" date="2023-09" db="EMBL/GenBank/DDBJ databases">
        <authorList>
            <person name="Qi X."/>
        </authorList>
    </citation>
    <scope>NUCLEOTIDE SEQUENCE [LARGE SCALE GENOMIC DNA]</scope>
    <source>
        <strain evidence="4 5">S1-1</strain>
    </source>
</reference>
<dbReference type="PROSITE" id="PS00149">
    <property type="entry name" value="SULFATASE_2"/>
    <property type="match status" value="1"/>
</dbReference>
<keyword evidence="5" id="KW-1185">Reference proteome</keyword>
<dbReference type="Gene3D" id="3.30.1120.10">
    <property type="match status" value="1"/>
</dbReference>
<evidence type="ECO:0000259" key="3">
    <source>
        <dbReference type="Pfam" id="PF00884"/>
    </source>
</evidence>
<dbReference type="InterPro" id="IPR024607">
    <property type="entry name" value="Sulfatase_CS"/>
</dbReference>